<dbReference type="Proteomes" id="UP000762676">
    <property type="component" value="Unassembled WGS sequence"/>
</dbReference>
<name>A0AAV4FZZ8_9GAST</name>
<proteinExistence type="predicted"/>
<keyword evidence="2" id="KW-1185">Reference proteome</keyword>
<gene>
    <name evidence="1" type="ORF">ElyMa_005855700</name>
</gene>
<evidence type="ECO:0008006" key="3">
    <source>
        <dbReference type="Google" id="ProtNLM"/>
    </source>
</evidence>
<protein>
    <recommendedName>
        <fullName evidence="3">Sema domain-containing protein</fullName>
    </recommendedName>
</protein>
<dbReference type="EMBL" id="BMAT01011759">
    <property type="protein sequence ID" value="GFR78654.1"/>
    <property type="molecule type" value="Genomic_DNA"/>
</dbReference>
<organism evidence="1 2">
    <name type="scientific">Elysia marginata</name>
    <dbReference type="NCBI Taxonomy" id="1093978"/>
    <lineage>
        <taxon>Eukaryota</taxon>
        <taxon>Metazoa</taxon>
        <taxon>Spiralia</taxon>
        <taxon>Lophotrochozoa</taxon>
        <taxon>Mollusca</taxon>
        <taxon>Gastropoda</taxon>
        <taxon>Heterobranchia</taxon>
        <taxon>Euthyneura</taxon>
        <taxon>Panpulmonata</taxon>
        <taxon>Sacoglossa</taxon>
        <taxon>Placobranchoidea</taxon>
        <taxon>Plakobranchidae</taxon>
        <taxon>Elysia</taxon>
    </lineage>
</organism>
<comment type="caution">
    <text evidence="1">The sequence shown here is derived from an EMBL/GenBank/DDBJ whole genome shotgun (WGS) entry which is preliminary data.</text>
</comment>
<evidence type="ECO:0000313" key="1">
    <source>
        <dbReference type="EMBL" id="GFR78654.1"/>
    </source>
</evidence>
<sequence length="92" mass="10225">MYFAVHVVKSHCKYRRFVYTSATMSARCSPLPSALCDKKSNSLQAMSDRITCFALASGKEFGTKLSILFASGQRIFPIRKSAGEVGQERRVV</sequence>
<dbReference type="AlphaFoldDB" id="A0AAV4FZZ8"/>
<reference evidence="1 2" key="1">
    <citation type="journal article" date="2021" name="Elife">
        <title>Chloroplast acquisition without the gene transfer in kleptoplastic sea slugs, Plakobranchus ocellatus.</title>
        <authorList>
            <person name="Maeda T."/>
            <person name="Takahashi S."/>
            <person name="Yoshida T."/>
            <person name="Shimamura S."/>
            <person name="Takaki Y."/>
            <person name="Nagai Y."/>
            <person name="Toyoda A."/>
            <person name="Suzuki Y."/>
            <person name="Arimoto A."/>
            <person name="Ishii H."/>
            <person name="Satoh N."/>
            <person name="Nishiyama T."/>
            <person name="Hasebe M."/>
            <person name="Maruyama T."/>
            <person name="Minagawa J."/>
            <person name="Obokata J."/>
            <person name="Shigenobu S."/>
        </authorList>
    </citation>
    <scope>NUCLEOTIDE SEQUENCE [LARGE SCALE GENOMIC DNA]</scope>
</reference>
<evidence type="ECO:0000313" key="2">
    <source>
        <dbReference type="Proteomes" id="UP000762676"/>
    </source>
</evidence>
<accession>A0AAV4FZZ8</accession>